<sequence length="89" mass="9827">MSSVRIPRGTDHYVRANLRGEFVRVAQALNGRATYYCPTCGSTDITFDAQVRWDRESSALVLLEMLNSPWCGGCSDTIPEASFGEVGHE</sequence>
<evidence type="ECO:0000313" key="2">
    <source>
        <dbReference type="Proteomes" id="UP000788419"/>
    </source>
</evidence>
<comment type="caution">
    <text evidence="1">The sequence shown here is derived from an EMBL/GenBank/DDBJ whole genome shotgun (WGS) entry which is preliminary data.</text>
</comment>
<dbReference type="Proteomes" id="UP000788419">
    <property type="component" value="Unassembled WGS sequence"/>
</dbReference>
<gene>
    <name evidence="1" type="ORF">CSC65_05805</name>
</gene>
<dbReference type="EMBL" id="PDWN01000004">
    <property type="protein sequence ID" value="KAF1696010.1"/>
    <property type="molecule type" value="Genomic_DNA"/>
</dbReference>
<organism evidence="1 2">
    <name type="scientific">Pseudoxanthomonas daejeonensis</name>
    <dbReference type="NCBI Taxonomy" id="266062"/>
    <lineage>
        <taxon>Bacteria</taxon>
        <taxon>Pseudomonadati</taxon>
        <taxon>Pseudomonadota</taxon>
        <taxon>Gammaproteobacteria</taxon>
        <taxon>Lysobacterales</taxon>
        <taxon>Lysobacteraceae</taxon>
        <taxon>Pseudoxanthomonas</taxon>
    </lineage>
</organism>
<name>A0ABQ6Z9D8_9GAMM</name>
<protein>
    <submittedName>
        <fullName evidence="1">Uncharacterized protein</fullName>
    </submittedName>
</protein>
<proteinExistence type="predicted"/>
<keyword evidence="2" id="KW-1185">Reference proteome</keyword>
<reference evidence="1 2" key="1">
    <citation type="submission" date="2017-10" db="EMBL/GenBank/DDBJ databases">
        <title>Whole genome sequencing of members of genus Pseudoxanthomonas.</title>
        <authorList>
            <person name="Kumar S."/>
            <person name="Bansal K."/>
            <person name="Kaur A."/>
            <person name="Patil P."/>
            <person name="Sharma S."/>
            <person name="Patil P.B."/>
        </authorList>
    </citation>
    <scope>NUCLEOTIDE SEQUENCE [LARGE SCALE GENOMIC DNA]</scope>
    <source>
        <strain evidence="1 2">DSM 17801</strain>
    </source>
</reference>
<evidence type="ECO:0000313" key="1">
    <source>
        <dbReference type="EMBL" id="KAF1696010.1"/>
    </source>
</evidence>
<accession>A0ABQ6Z9D8</accession>